<dbReference type="Proteomes" id="UP001234202">
    <property type="component" value="Unassembled WGS sequence"/>
</dbReference>
<protein>
    <submittedName>
        <fullName evidence="1">Uncharacterized protein</fullName>
    </submittedName>
</protein>
<organism evidence="1 2">
    <name type="scientific">Naganishia onofrii</name>
    <dbReference type="NCBI Taxonomy" id="1851511"/>
    <lineage>
        <taxon>Eukaryota</taxon>
        <taxon>Fungi</taxon>
        <taxon>Dikarya</taxon>
        <taxon>Basidiomycota</taxon>
        <taxon>Agaricomycotina</taxon>
        <taxon>Tremellomycetes</taxon>
        <taxon>Filobasidiales</taxon>
        <taxon>Filobasidiaceae</taxon>
        <taxon>Naganishia</taxon>
    </lineage>
</organism>
<name>A0ACC2XB61_9TREE</name>
<evidence type="ECO:0000313" key="2">
    <source>
        <dbReference type="Proteomes" id="UP001234202"/>
    </source>
</evidence>
<comment type="caution">
    <text evidence="1">The sequence shown here is derived from an EMBL/GenBank/DDBJ whole genome shotgun (WGS) entry which is preliminary data.</text>
</comment>
<gene>
    <name evidence="1" type="ORF">QFC24_004945</name>
</gene>
<dbReference type="EMBL" id="JASBWV010000018">
    <property type="protein sequence ID" value="KAJ9121269.1"/>
    <property type="molecule type" value="Genomic_DNA"/>
</dbReference>
<accession>A0ACC2XB61</accession>
<keyword evidence="2" id="KW-1185">Reference proteome</keyword>
<reference evidence="1" key="1">
    <citation type="submission" date="2023-04" db="EMBL/GenBank/DDBJ databases">
        <title>Draft Genome sequencing of Naganishia species isolated from polar environments using Oxford Nanopore Technology.</title>
        <authorList>
            <person name="Leo P."/>
            <person name="Venkateswaran K."/>
        </authorList>
    </citation>
    <scope>NUCLEOTIDE SEQUENCE</scope>
    <source>
        <strain evidence="1">DBVPG 5303</strain>
    </source>
</reference>
<evidence type="ECO:0000313" key="1">
    <source>
        <dbReference type="EMBL" id="KAJ9121269.1"/>
    </source>
</evidence>
<sequence length="386" mass="40046">MNRRPQAPPLTSLSKSAHRVSIEDHDTALSAVRNLQEVVVNGRNLRVELSPDEPYKPRTGPPAAGNRGASGGGNGGFQPPPQGMGMNAPDMGFGNRPSGAAGFGGAGGFTPPPASNAFPARPPPPSMGPGAQGINLGMLPPGQDVPPGMKATDVISKTLASIPPGKLEEVLTGMKTLVQTSPDQARTVLNAHPQLAYALFQAMLLMNVVDPAVLSRIQPIPPAQPTAPAYRPAPSYPPQPPSQAPIPHPSLAGQGPPPSMPPFAPTVRPGAGPGPGPVPQPPPMQGQAYVGSPYQQQHQQQQQQPPQQQPPPSNAPPPSNVAGQVPPSGGNAQAIAAALNMVSLDQRQMLMQVFQLTQEQIQALPPDQRAGVVQLVSAVFYLSDRT</sequence>
<proteinExistence type="predicted"/>